<evidence type="ECO:0000256" key="1">
    <source>
        <dbReference type="SAM" id="MobiDB-lite"/>
    </source>
</evidence>
<reference evidence="3 4" key="1">
    <citation type="submission" date="2024-10" db="EMBL/GenBank/DDBJ databases">
        <title>Updated reference genomes for cyclostephanoid diatoms.</title>
        <authorList>
            <person name="Roberts W.R."/>
            <person name="Alverson A.J."/>
        </authorList>
    </citation>
    <scope>NUCLEOTIDE SEQUENCE [LARGE SCALE GENOMIC DNA]</scope>
    <source>
        <strain evidence="3 4">AJA232-27</strain>
    </source>
</reference>
<feature type="region of interest" description="Disordered" evidence="1">
    <location>
        <begin position="649"/>
        <end position="796"/>
    </location>
</feature>
<name>A0ABD3M3Y0_9STRA</name>
<feature type="compositionally biased region" description="Polar residues" evidence="1">
    <location>
        <begin position="760"/>
        <end position="775"/>
    </location>
</feature>
<evidence type="ECO:0000313" key="4">
    <source>
        <dbReference type="Proteomes" id="UP001530293"/>
    </source>
</evidence>
<feature type="compositionally biased region" description="Polar residues" evidence="1">
    <location>
        <begin position="835"/>
        <end position="852"/>
    </location>
</feature>
<dbReference type="Gene3D" id="2.60.40.2810">
    <property type="match status" value="2"/>
</dbReference>
<sequence length="861" mass="90567">MRFLSAALAAATINSVSAGKVAANVTEENANIPQTSDGFSTGSCLNDRYQITNPGSTLTCNPTFEHGGGMGKFWTQISLKAEATCVEGKMLTVEDLEFESLFDMDALDFAVFVYTGDYTSDVGASSFSVSHAAIYGERCVVQTLTADNDDVSNAPMASIEDLDGDSCHDISIDQKAGGSIATTIKFAEGFSVPCTDFVGEGEEVEEVRTAKIQICSSYRTHSDDFSCDINGPSPCGPDSCWCDVIDLGVEIVGEEFAVPTCNPTLSPNMEPVPEEDVPVAVDDSMDACANTAMSMNVIYNDIYPADSPLKLNNILENGELGSCAITGGDGTGLSGLGADIQKEVIIYFPNPGFMGSDSCVYEACAIDQESGEMDMTKCVQATIFINVSDCPVDETSSNVPTMVPPEVAGKPTPTPTCDDLKVTATDDKTTTPENMPVTIIVLDNDIPAVTGTTLVVTTLLFPGLNGKCVLNLDGTVIYTPNTSYNGVDTCVYEVCDDLGNCDTATIVITTIPSGEVPVANDDIITTDKNTPIDIFPLDNDDAVGGHPLKLQNIVQGGDHGECVKVSNTTVLYIPDQNFVGQDTCVYNTCDDRKMCDTANIFITVTGEPEPCDEETNESVISPTKMPVTTETVFPPTEFPTSLEVVFTSTPSAAPVTSEPSPAPSDTPTTLEPTDSPTTPEPSPAPSDTPTTLEPTDSPTTPEPSPAPSDTPTTLEPTDSPTTPEPSPAPSDTPTTLEPSPKPTKNPTIAPTELEFLDTLAPTTLEPTDSPTTQEPSPAPSDTPTTLEPTPSPTDIEIATLEPSTAAPSVLFIATFEPSPAPTVLLEMTTLEPTVLTESPTFGGTPTVGTDSTAAPVRQRED</sequence>
<protein>
    <submittedName>
        <fullName evidence="3">Uncharacterized protein</fullName>
    </submittedName>
</protein>
<dbReference type="AlphaFoldDB" id="A0ABD3M3Y0"/>
<keyword evidence="4" id="KW-1185">Reference proteome</keyword>
<comment type="caution">
    <text evidence="3">The sequence shown here is derived from an EMBL/GenBank/DDBJ whole genome shotgun (WGS) entry which is preliminary data.</text>
</comment>
<gene>
    <name evidence="3" type="ORF">ACHAWU_006646</name>
</gene>
<feature type="compositionally biased region" description="Low complexity" evidence="1">
    <location>
        <begin position="779"/>
        <end position="794"/>
    </location>
</feature>
<feature type="compositionally biased region" description="Low complexity" evidence="1">
    <location>
        <begin position="663"/>
        <end position="677"/>
    </location>
</feature>
<accession>A0ABD3M3Y0</accession>
<feature type="signal peptide" evidence="2">
    <location>
        <begin position="1"/>
        <end position="18"/>
    </location>
</feature>
<evidence type="ECO:0000256" key="2">
    <source>
        <dbReference type="SAM" id="SignalP"/>
    </source>
</evidence>
<keyword evidence="2" id="KW-0732">Signal</keyword>
<dbReference type="PANTHER" id="PTHR48184">
    <property type="entry name" value="RICIN B-TYPE LECTIN DOMAIN-CONTAINING PROTEIN"/>
    <property type="match status" value="1"/>
</dbReference>
<dbReference type="Pfam" id="PF17963">
    <property type="entry name" value="Big_9"/>
    <property type="match status" value="2"/>
</dbReference>
<dbReference type="Proteomes" id="UP001530293">
    <property type="component" value="Unassembled WGS sequence"/>
</dbReference>
<feature type="chain" id="PRO_5044848611" evidence="2">
    <location>
        <begin position="19"/>
        <end position="861"/>
    </location>
</feature>
<dbReference type="PANTHER" id="PTHR48184:SF3">
    <property type="entry name" value="SCP DOMAIN-CONTAINING PROTEIN"/>
    <property type="match status" value="1"/>
</dbReference>
<evidence type="ECO:0000313" key="3">
    <source>
        <dbReference type="EMBL" id="KAL3757439.1"/>
    </source>
</evidence>
<feature type="compositionally biased region" description="Low complexity" evidence="1">
    <location>
        <begin position="709"/>
        <end position="721"/>
    </location>
</feature>
<feature type="compositionally biased region" description="Low complexity" evidence="1">
    <location>
        <begin position="687"/>
        <end position="699"/>
    </location>
</feature>
<dbReference type="EMBL" id="JALLBG020000265">
    <property type="protein sequence ID" value="KAL3757439.1"/>
    <property type="molecule type" value="Genomic_DNA"/>
</dbReference>
<organism evidence="3 4">
    <name type="scientific">Discostella pseudostelligera</name>
    <dbReference type="NCBI Taxonomy" id="259834"/>
    <lineage>
        <taxon>Eukaryota</taxon>
        <taxon>Sar</taxon>
        <taxon>Stramenopiles</taxon>
        <taxon>Ochrophyta</taxon>
        <taxon>Bacillariophyta</taxon>
        <taxon>Coscinodiscophyceae</taxon>
        <taxon>Thalassiosirophycidae</taxon>
        <taxon>Stephanodiscales</taxon>
        <taxon>Stephanodiscaceae</taxon>
        <taxon>Discostella</taxon>
    </lineage>
</organism>
<dbReference type="PRINTS" id="PR01217">
    <property type="entry name" value="PRICHEXTENSN"/>
</dbReference>
<proteinExistence type="predicted"/>
<feature type="region of interest" description="Disordered" evidence="1">
    <location>
        <begin position="835"/>
        <end position="861"/>
    </location>
</feature>